<dbReference type="EMBL" id="JMQC01000008">
    <property type="protein sequence ID" value="KFM99041.1"/>
    <property type="molecule type" value="Genomic_DNA"/>
</dbReference>
<protein>
    <submittedName>
        <fullName evidence="1">Uncharacterized protein</fullName>
    </submittedName>
</protein>
<sequence>MGKHTYKVVIVLHNLERKGIFTLMEGVAQGMWGMDIPVVIVVMEEIVLEAVERVMDLR</sequence>
<evidence type="ECO:0000313" key="2">
    <source>
        <dbReference type="Proteomes" id="UP000029389"/>
    </source>
</evidence>
<evidence type="ECO:0000313" key="1">
    <source>
        <dbReference type="EMBL" id="KFM99041.1"/>
    </source>
</evidence>
<reference evidence="1 2" key="1">
    <citation type="submission" date="2014-04" db="EMBL/GenBank/DDBJ databases">
        <authorList>
            <person name="Bishop-Lilly K.A."/>
            <person name="Broomall S.M."/>
            <person name="Chain P.S."/>
            <person name="Chertkov O."/>
            <person name="Coyne S.R."/>
            <person name="Daligault H.E."/>
            <person name="Davenport K.W."/>
            <person name="Erkkila T."/>
            <person name="Frey K.G."/>
            <person name="Gibbons H.S."/>
            <person name="Gu W."/>
            <person name="Jaissle J."/>
            <person name="Johnson S.L."/>
            <person name="Koroleva G.I."/>
            <person name="Ladner J.T."/>
            <person name="Lo C.-C."/>
            <person name="Minogue T.D."/>
            <person name="Munk C."/>
            <person name="Palacios G.F."/>
            <person name="Redden C.L."/>
            <person name="Rosenzweig C.N."/>
            <person name="Scholz M.B."/>
            <person name="Teshima H."/>
            <person name="Xu Y."/>
        </authorList>
    </citation>
    <scope>NUCLEOTIDE SEQUENCE [LARGE SCALE GENOMIC DNA]</scope>
    <source>
        <strain evidence="1 2">BHP</strain>
    </source>
</reference>
<dbReference type="Proteomes" id="UP000029389">
    <property type="component" value="Unassembled WGS sequence"/>
</dbReference>
<proteinExistence type="predicted"/>
<dbReference type="AlphaFoldDB" id="A0A090YLF7"/>
<gene>
    <name evidence="1" type="ORF">DJ93_4741</name>
</gene>
<comment type="caution">
    <text evidence="1">The sequence shown here is derived from an EMBL/GenBank/DDBJ whole genome shotgun (WGS) entry which is preliminary data.</text>
</comment>
<accession>A0A090YLF7</accession>
<name>A0A090YLF7_9BACI</name>
<organism evidence="1 2">
    <name type="scientific">Bacillus clarus</name>
    <dbReference type="NCBI Taxonomy" id="2338372"/>
    <lineage>
        <taxon>Bacteria</taxon>
        <taxon>Bacillati</taxon>
        <taxon>Bacillota</taxon>
        <taxon>Bacilli</taxon>
        <taxon>Bacillales</taxon>
        <taxon>Bacillaceae</taxon>
        <taxon>Bacillus</taxon>
        <taxon>Bacillus cereus group</taxon>
    </lineage>
</organism>